<gene>
    <name evidence="1" type="ORF">AL504_31850</name>
</gene>
<dbReference type="EMBL" id="CP014060">
    <property type="protein sequence ID" value="AUZ18235.1"/>
    <property type="molecule type" value="Genomic_DNA"/>
</dbReference>
<reference evidence="2" key="1">
    <citation type="submission" date="2015-12" db="EMBL/GenBank/DDBJ databases">
        <title>FDA dAtabase for Regulatory Grade micrObial Sequences (FDA-ARGOS): Supporting development and validation of Infectious Disease Dx tests.</title>
        <authorList>
            <person name="Case J."/>
            <person name="Tallon L."/>
            <person name="Sadzewicz L."/>
            <person name="Sengamalay N."/>
            <person name="Ott S."/>
            <person name="Godinez A."/>
            <person name="Nagaraj S."/>
            <person name="Nadendla S."/>
            <person name="Sichtig H."/>
        </authorList>
    </citation>
    <scope>NUCLEOTIDE SEQUENCE [LARGE SCALE GENOMIC DNA]</scope>
    <source>
        <strain evidence="2">FDAARGOS_147</strain>
    </source>
</reference>
<proteinExistence type="predicted"/>
<dbReference type="AlphaFoldDB" id="A0A2L0PU55"/>
<protein>
    <submittedName>
        <fullName evidence="1">Uncharacterized protein</fullName>
    </submittedName>
</protein>
<accession>A0A2L0PU55</accession>
<name>A0A2L0PU55_ALCXX</name>
<evidence type="ECO:0000313" key="1">
    <source>
        <dbReference type="EMBL" id="AUZ18235.1"/>
    </source>
</evidence>
<organism evidence="1 2">
    <name type="scientific">Alcaligenes xylosoxydans xylosoxydans</name>
    <name type="common">Achromobacter xylosoxidans</name>
    <dbReference type="NCBI Taxonomy" id="85698"/>
    <lineage>
        <taxon>Bacteria</taxon>
        <taxon>Pseudomonadati</taxon>
        <taxon>Pseudomonadota</taxon>
        <taxon>Betaproteobacteria</taxon>
        <taxon>Burkholderiales</taxon>
        <taxon>Alcaligenaceae</taxon>
        <taxon>Achromobacter</taxon>
    </lineage>
</organism>
<dbReference type="Proteomes" id="UP000060602">
    <property type="component" value="Chromosome"/>
</dbReference>
<evidence type="ECO:0000313" key="2">
    <source>
        <dbReference type="Proteomes" id="UP000060602"/>
    </source>
</evidence>
<sequence length="242" mass="26637">MADFGQRIRNGINEVQIDSTFKNLALRMKGTAVASSPWFHVNYRQVIVSLPASSGMIAYRANGPCCIYGMDTSGGTLKVAFLTYKPSSATPDITVNWYLFDEPGLVPVAPDYGRRVRNSSGVVTYDSRLPYMKFNAFLVGTDKDLPSTSSGLSPNFTYWAYPGILPAIVQGNLVNSQTEVPVGVGPNTPWMQFRFWQMMVQNGPMIGSTICVEDYGPSSTPSGWLDVRRQKFSMSIVDVSDL</sequence>